<gene>
    <name evidence="4" type="ORF">GC106_67080</name>
</gene>
<dbReference type="CDD" id="cd00161">
    <property type="entry name" value="beta-trefoil_Ricin-like"/>
    <property type="match status" value="2"/>
</dbReference>
<keyword evidence="2" id="KW-1015">Disulfide bond</keyword>
<feature type="domain" description="LamG-like jellyroll fold" evidence="3">
    <location>
        <begin position="947"/>
        <end position="1084"/>
    </location>
</feature>
<protein>
    <recommendedName>
        <fullName evidence="3">LamG-like jellyroll fold domain-containing protein</fullName>
    </recommendedName>
</protein>
<dbReference type="PANTHER" id="PTHR46943">
    <property type="entry name" value="PENTRAXIN-RELATED PROTEIN PTX3"/>
    <property type="match status" value="1"/>
</dbReference>
<dbReference type="InterPro" id="IPR035992">
    <property type="entry name" value="Ricin_B-like_lectins"/>
</dbReference>
<keyword evidence="1" id="KW-0732">Signal</keyword>
<proteinExistence type="predicted"/>
<feature type="domain" description="LamG-like jellyroll fold" evidence="3">
    <location>
        <begin position="1158"/>
        <end position="1303"/>
    </location>
</feature>
<evidence type="ECO:0000313" key="4">
    <source>
        <dbReference type="EMBL" id="NRN69451.1"/>
    </source>
</evidence>
<dbReference type="SUPFAM" id="SSF50370">
    <property type="entry name" value="Ricin B-like lectins"/>
    <property type="match status" value="2"/>
</dbReference>
<evidence type="ECO:0000256" key="1">
    <source>
        <dbReference type="ARBA" id="ARBA00022729"/>
    </source>
</evidence>
<dbReference type="Pfam" id="PF13385">
    <property type="entry name" value="Laminin_G_3"/>
    <property type="match status" value="3"/>
</dbReference>
<dbReference type="SMART" id="SM00560">
    <property type="entry name" value="LamGL"/>
    <property type="match status" value="3"/>
</dbReference>
<dbReference type="Proteomes" id="UP000763557">
    <property type="component" value="Unassembled WGS sequence"/>
</dbReference>
<dbReference type="InterPro" id="IPR013320">
    <property type="entry name" value="ConA-like_dom_sf"/>
</dbReference>
<feature type="domain" description="LamG-like jellyroll fold" evidence="3">
    <location>
        <begin position="736"/>
        <end position="873"/>
    </location>
</feature>
<name>A0ABX2FF53_9PSEU</name>
<keyword evidence="5" id="KW-1185">Reference proteome</keyword>
<dbReference type="Gene3D" id="2.60.120.200">
    <property type="match status" value="3"/>
</dbReference>
<dbReference type="SUPFAM" id="SSF49899">
    <property type="entry name" value="Concanavalin A-like lectins/glucanases"/>
    <property type="match status" value="3"/>
</dbReference>
<dbReference type="Gene3D" id="2.80.10.50">
    <property type="match status" value="2"/>
</dbReference>
<organism evidence="4 5">
    <name type="scientific">Kibdelosporangium persicum</name>
    <dbReference type="NCBI Taxonomy" id="2698649"/>
    <lineage>
        <taxon>Bacteria</taxon>
        <taxon>Bacillati</taxon>
        <taxon>Actinomycetota</taxon>
        <taxon>Actinomycetes</taxon>
        <taxon>Pseudonocardiales</taxon>
        <taxon>Pseudonocardiaceae</taxon>
        <taxon>Kibdelosporangium</taxon>
    </lineage>
</organism>
<accession>A0ABX2FF53</accession>
<dbReference type="PANTHER" id="PTHR46943:SF1">
    <property type="entry name" value="PENTRAXIN-RELATED PROTEIN PTX3"/>
    <property type="match status" value="1"/>
</dbReference>
<dbReference type="EMBL" id="JAAATY010000027">
    <property type="protein sequence ID" value="NRN69451.1"/>
    <property type="molecule type" value="Genomic_DNA"/>
</dbReference>
<dbReference type="InterPro" id="IPR006558">
    <property type="entry name" value="LamG-like"/>
</dbReference>
<dbReference type="NCBIfam" id="NF033679">
    <property type="entry name" value="DNRLRE_dom"/>
    <property type="match status" value="1"/>
</dbReference>
<evidence type="ECO:0000256" key="2">
    <source>
        <dbReference type="ARBA" id="ARBA00023157"/>
    </source>
</evidence>
<dbReference type="InterPro" id="IPR042837">
    <property type="entry name" value="PTX3"/>
</dbReference>
<comment type="caution">
    <text evidence="4">The sequence shown here is derived from an EMBL/GenBank/DDBJ whole genome shotgun (WGS) entry which is preliminary data.</text>
</comment>
<evidence type="ECO:0000259" key="3">
    <source>
        <dbReference type="SMART" id="SM00560"/>
    </source>
</evidence>
<dbReference type="PROSITE" id="PS50231">
    <property type="entry name" value="RICIN_B_LECTIN"/>
    <property type="match status" value="1"/>
</dbReference>
<dbReference type="RefSeq" id="WP_173139647.1">
    <property type="nucleotide sequence ID" value="NZ_CBCSGW010000023.1"/>
</dbReference>
<reference evidence="4 5" key="1">
    <citation type="submission" date="2020-01" db="EMBL/GenBank/DDBJ databases">
        <title>Kibdelosporangium persica a novel Actinomycetes from a hot desert in Iran.</title>
        <authorList>
            <person name="Safaei N."/>
            <person name="Zaburannyi N."/>
            <person name="Mueller R."/>
            <person name="Wink J."/>
        </authorList>
    </citation>
    <scope>NUCLEOTIDE SEQUENCE [LARGE SCALE GENOMIC DNA]</scope>
    <source>
        <strain evidence="4 5">4NS15</strain>
    </source>
</reference>
<evidence type="ECO:0000313" key="5">
    <source>
        <dbReference type="Proteomes" id="UP000763557"/>
    </source>
</evidence>
<sequence length="1610" mass="171975">MGKRHDSRLTTIVLAIMVVVSGLAVPMSAPPAPLGPHTERTALAEAKRTGRPVEVSMMGTETVRVLANPSGTVTAESHHRPIRVRRGDGWVPVDPTLVFRPDGAVAPRAAVADLAFSPGGATAPLARIGHGGHGMALSWPAPLPVPVLDKDTATYRDVLPEVDLVVRATSLGFSEVLVVKTPQAARNPALAQVQFGLGTNGLTVRAENDGSLAAVDAQGRPVVTSPRAYMWDSTANAPGHDRLDGPAGHDQVRQMAVNVTADSLRLTPDTGLLAGPDTRFPVYIDPYFSVTKLHWARVSESMPDKAFYDQKILARVGRDMESDLYRRYRSYFEMNTEPMGGKNIRKATFRAFIWWRQGCYSEPVQLWHVGTIGPGTTWRNPPAHVKKVAEVTIGATTSCPQGNMDMDVTSLVREAAAARWAHVTIGLFAPEDGRSWGAKAFLSEPVPEHHMTGPVFEVEYNTVPDVPTGLTVEGRECSGTPAYVRTTTPQLAARFSDADSAVGQEVRGTFQWWDSSGGLVGSSNSIYRVPGTISVPVPGGQLADGSTYSWEVRGEDSIDFSAYTSRCQFTVDTVAPGKAPDVSSVTYPENGFGGQVDQPGRFTFTANGVPDVAAFLYGLNTDPSVRVEPATLGGSATVDITPVRESRNQLAVQSVDRAGNRGPIRRYDFLVNSLPDPCGYWPFSDGGGDFALDESWHGNDATTTGNVTWTGERNGAVRFAADGSFGTAGPVVDTQDSFTAMAWVRLDRTDGRFSAVSQDGMRRSGFDLRYEQGRWMFAMAASDTDDASSAAATTDTMAQPGVWTHLTGVYDGASGQLRIYVNGRLAGTTAHRGTWSASGGSQIGRGMANGTASQHWPGDLDDVRIYSRTTTIREIRELMDCDCFRPGGRWSLDEATGRLATDSAGGSHTMALADGATFAQGRDGNGVRLDGVKGHAYSAGPVVRTDNSFSVAAWVRLDRGGDYVTAVSQDGPVSSAFRLTYSHYPRGWEFVTYGGADGAAGVAHSGPVAQIEAWTHLTGVYDAEARQLRLYVNGSPAAAVPFQVARNVEGALLVGRARYDGVPGGFWPGVVDDVQVLDRAVPESEIRRLMNGPSFGPGATWKFDEESGPHAADATNNGHTLELWPGASRTTGRTGNGLRLDGNGGHAFASQPVARTDTGFTAAAWVRLDDYAGDNSRVAVSQDGEYNSGFQLRFSKDKTRWTFLMPKIDARITDHVSQVARLDSTVTARTGVWTHLAGVYDAAAATMRLYVDGQLAGTLAHRSTWQARRALMVGRGKWDTWSSDFWPGAVDEVRILDHAASAEEIQALSGIPSLPSGPVPGGIVIRSAQSNLCLSERAGADDGYIHQVDCGIQYPPMTLDVAGDDTYRIAPQHPVHGPGCLGIVGGSTVAGQPVYSDFCAAGRGQLFRLEPVLTPVRGFRIRPVHSELCLGSPANSAQIHQLTCDPASAGQVFLFDPRQTPPVPDQPVPGPYQIRAVHSDLCLTERLRVEEGRIVQGLCANQTPPLALEKVADGQYRITAQHPVRGPGCLGIVGGGAGIGANAYLDACGDGKGQLFRLVPVNVPARGFRIRPVHSELCLGIPSNSTLEWAPVQQLACDAAAAGQIFRFGA</sequence>